<evidence type="ECO:0000256" key="1">
    <source>
        <dbReference type="ARBA" id="ARBA00022737"/>
    </source>
</evidence>
<dbReference type="STRING" id="29343.CCDG5_1431"/>
<sequence length="363" mass="41510">MLLLDEPSNDLDIDTLKWLEEFINSCGIPVLFVSHDETLIENTANVVIHLEQERRKTKSRWTVAKMPYAQYISERLSRLAHQEQIARKERSDYEKKMIKFRQIQSKVEHRQKTVSRADPHSGRLLKKKMKAVKSMGRRFEREHENMTQIPDVEEAIMLKFGDDIAVPSGKTILDFKLDRLSIEDRILSENIELFVSGRDKICIIGKNGIGKTTLLKKIAENLLARPDIKAAYMPQNYDDLLVADKTPVEFLSVTGEKDEITKIKTFLGSVKYTSDEMEHRISELSGGQKAKLLFLKMILDGCNVLILDEPTRNFSPLSNPVIRDVLKSFGGAIISVSHDRKYINEVCTKVLELTPNGLNEARI</sequence>
<dbReference type="InterPro" id="IPR003593">
    <property type="entry name" value="AAA+_ATPase"/>
</dbReference>
<keyword evidence="3" id="KW-0067">ATP-binding</keyword>
<proteinExistence type="predicted"/>
<dbReference type="SMART" id="SM00382">
    <property type="entry name" value="AAA"/>
    <property type="match status" value="1"/>
</dbReference>
<accession>A0A078KTP2</accession>
<dbReference type="KEGG" id="ccel:CCDG5_1431"/>
<feature type="domain" description="AAA+ ATPase" evidence="4">
    <location>
        <begin position="197"/>
        <end position="356"/>
    </location>
</feature>
<evidence type="ECO:0000256" key="3">
    <source>
        <dbReference type="ARBA" id="ARBA00022840"/>
    </source>
</evidence>
<dbReference type="PROSITE" id="PS00211">
    <property type="entry name" value="ABC_TRANSPORTER_1"/>
    <property type="match status" value="1"/>
</dbReference>
<dbReference type="GO" id="GO:0005524">
    <property type="term" value="F:ATP binding"/>
    <property type="evidence" value="ECO:0007669"/>
    <property type="project" value="UniProtKB-KW"/>
</dbReference>
<keyword evidence="1" id="KW-0677">Repeat</keyword>
<dbReference type="PATRIC" id="fig|29343.3.peg.1511"/>
<dbReference type="GO" id="GO:0016887">
    <property type="term" value="F:ATP hydrolysis activity"/>
    <property type="evidence" value="ECO:0007669"/>
    <property type="project" value="InterPro"/>
</dbReference>
<dbReference type="PANTHER" id="PTHR19211">
    <property type="entry name" value="ATP-BINDING TRANSPORT PROTEIN-RELATED"/>
    <property type="match status" value="1"/>
</dbReference>
<keyword evidence="6" id="KW-1185">Reference proteome</keyword>
<evidence type="ECO:0000313" key="6">
    <source>
        <dbReference type="Proteomes" id="UP000032431"/>
    </source>
</evidence>
<dbReference type="InterPro" id="IPR003439">
    <property type="entry name" value="ABC_transporter-like_ATP-bd"/>
</dbReference>
<name>A0A078KTP2_9FIRM</name>
<dbReference type="SUPFAM" id="SSF52540">
    <property type="entry name" value="P-loop containing nucleoside triphosphate hydrolases"/>
    <property type="match status" value="2"/>
</dbReference>
<evidence type="ECO:0000313" key="5">
    <source>
        <dbReference type="EMBL" id="CDZ24545.1"/>
    </source>
</evidence>
<evidence type="ECO:0000256" key="2">
    <source>
        <dbReference type="ARBA" id="ARBA00022741"/>
    </source>
</evidence>
<dbReference type="InterPro" id="IPR027417">
    <property type="entry name" value="P-loop_NTPase"/>
</dbReference>
<dbReference type="InterPro" id="IPR050611">
    <property type="entry name" value="ABCF"/>
</dbReference>
<dbReference type="InterPro" id="IPR017871">
    <property type="entry name" value="ABC_transporter-like_CS"/>
</dbReference>
<dbReference type="Proteomes" id="UP000032431">
    <property type="component" value="Chromosome I"/>
</dbReference>
<dbReference type="EMBL" id="LM995447">
    <property type="protein sequence ID" value="CDZ24545.1"/>
    <property type="molecule type" value="Genomic_DNA"/>
</dbReference>
<dbReference type="Gene3D" id="3.40.50.300">
    <property type="entry name" value="P-loop containing nucleotide triphosphate hydrolases"/>
    <property type="match status" value="2"/>
</dbReference>
<reference evidence="6" key="1">
    <citation type="submission" date="2014-07" db="EMBL/GenBank/DDBJ databases">
        <authorList>
            <person name="Wibberg D."/>
        </authorList>
    </citation>
    <scope>NUCLEOTIDE SEQUENCE [LARGE SCALE GENOMIC DNA]</scope>
    <source>
        <strain evidence="6">DG5</strain>
    </source>
</reference>
<organism evidence="5 6">
    <name type="scientific">[Clostridium] cellulosi</name>
    <dbReference type="NCBI Taxonomy" id="29343"/>
    <lineage>
        <taxon>Bacteria</taxon>
        <taxon>Bacillati</taxon>
        <taxon>Bacillota</taxon>
        <taxon>Clostridia</taxon>
        <taxon>Eubacteriales</taxon>
        <taxon>Oscillospiraceae</taxon>
        <taxon>Oscillospiraceae incertae sedis</taxon>
    </lineage>
</organism>
<protein>
    <recommendedName>
        <fullName evidence="4">AAA+ ATPase domain-containing protein</fullName>
    </recommendedName>
</protein>
<dbReference type="HOGENOM" id="CLU_000604_36_0_9"/>
<keyword evidence="2" id="KW-0547">Nucleotide-binding</keyword>
<dbReference type="PANTHER" id="PTHR19211:SF14">
    <property type="entry name" value="ATP-BINDING CASSETTE SUB-FAMILY F MEMBER 1"/>
    <property type="match status" value="1"/>
</dbReference>
<dbReference type="AlphaFoldDB" id="A0A078KTP2"/>
<dbReference type="CDD" id="cd03221">
    <property type="entry name" value="ABCF_EF-3"/>
    <property type="match status" value="1"/>
</dbReference>
<evidence type="ECO:0000259" key="4">
    <source>
        <dbReference type="SMART" id="SM00382"/>
    </source>
</evidence>
<dbReference type="Pfam" id="PF00005">
    <property type="entry name" value="ABC_tran"/>
    <property type="match status" value="1"/>
</dbReference>
<gene>
    <name evidence="5" type="ORF">CCDG5_1431</name>
</gene>